<comment type="caution">
    <text evidence="4">The sequence shown here is derived from an EMBL/GenBank/DDBJ whole genome shotgun (WGS) entry which is preliminary data.</text>
</comment>
<accession>A0A8X8H2Y6</accession>
<dbReference type="CDD" id="cd04301">
    <property type="entry name" value="NAT_SF"/>
    <property type="match status" value="1"/>
</dbReference>
<reference evidence="4" key="1">
    <citation type="submission" date="2020-05" db="EMBL/GenBank/DDBJ databases">
        <title>Fertoebacter nigrum gen. nov., sp. nov., a new member of the family Rhodobacteraceae.</title>
        <authorList>
            <person name="Szuroczki S."/>
            <person name="Abbaszade G."/>
            <person name="Buni D."/>
            <person name="Schumann P."/>
            <person name="Toth E."/>
        </authorList>
    </citation>
    <scope>NUCLEOTIDE SEQUENCE</scope>
    <source>
        <strain evidence="4">RG-N-1a</strain>
    </source>
</reference>
<dbReference type="SUPFAM" id="SSF55729">
    <property type="entry name" value="Acyl-CoA N-acyltransferases (Nat)"/>
    <property type="match status" value="1"/>
</dbReference>
<protein>
    <submittedName>
        <fullName evidence="4">GNAT family N-acetyltransferase</fullName>
    </submittedName>
</protein>
<sequence length="152" mass="16362">MTPFRAVAPFDWAGLLALIQRAFAGMEGRIDPPSSLHALTPADIARSAAEGEVWVIGTPPCACVILTPKPHALYVGKLAVEPAAQRQGHARRLMAVAEDRARAMGLPLLELSARVELVENHATFRALGFEKVAETAHPGFSRTTSLTFAKRL</sequence>
<dbReference type="Gene3D" id="3.40.630.30">
    <property type="match status" value="1"/>
</dbReference>
<keyword evidence="2" id="KW-0012">Acyltransferase</keyword>
<evidence type="ECO:0000313" key="5">
    <source>
        <dbReference type="Proteomes" id="UP000484076"/>
    </source>
</evidence>
<dbReference type="PANTHER" id="PTHR43877:SF2">
    <property type="entry name" value="AMINOALKYLPHOSPHONATE N-ACETYLTRANSFERASE-RELATED"/>
    <property type="match status" value="1"/>
</dbReference>
<evidence type="ECO:0000313" key="4">
    <source>
        <dbReference type="EMBL" id="NUB46633.1"/>
    </source>
</evidence>
<dbReference type="AlphaFoldDB" id="A0A8X8H2Y6"/>
<dbReference type="Pfam" id="PF00583">
    <property type="entry name" value="Acetyltransf_1"/>
    <property type="match status" value="1"/>
</dbReference>
<keyword evidence="5" id="KW-1185">Reference proteome</keyword>
<keyword evidence="1" id="KW-0808">Transferase</keyword>
<dbReference type="GO" id="GO:0016747">
    <property type="term" value="F:acyltransferase activity, transferring groups other than amino-acyl groups"/>
    <property type="evidence" value="ECO:0007669"/>
    <property type="project" value="InterPro"/>
</dbReference>
<evidence type="ECO:0000256" key="1">
    <source>
        <dbReference type="ARBA" id="ARBA00022679"/>
    </source>
</evidence>
<dbReference type="PROSITE" id="PS51186">
    <property type="entry name" value="GNAT"/>
    <property type="match status" value="1"/>
</dbReference>
<dbReference type="InterPro" id="IPR050832">
    <property type="entry name" value="Bact_Acetyltransf"/>
</dbReference>
<dbReference type="EMBL" id="WHUT02000018">
    <property type="protein sequence ID" value="NUB46633.1"/>
    <property type="molecule type" value="Genomic_DNA"/>
</dbReference>
<gene>
    <name evidence="4" type="ORF">GEU84_019770</name>
</gene>
<organism evidence="4 5">
    <name type="scientific">Fertoeibacter niger</name>
    <dbReference type="NCBI Taxonomy" id="2656921"/>
    <lineage>
        <taxon>Bacteria</taxon>
        <taxon>Pseudomonadati</taxon>
        <taxon>Pseudomonadota</taxon>
        <taxon>Alphaproteobacteria</taxon>
        <taxon>Rhodobacterales</taxon>
        <taxon>Paracoccaceae</taxon>
        <taxon>Fertoeibacter</taxon>
    </lineage>
</organism>
<feature type="domain" description="N-acetyltransferase" evidence="3">
    <location>
        <begin position="2"/>
        <end position="152"/>
    </location>
</feature>
<evidence type="ECO:0000259" key="3">
    <source>
        <dbReference type="PROSITE" id="PS51186"/>
    </source>
</evidence>
<proteinExistence type="predicted"/>
<dbReference type="InterPro" id="IPR016181">
    <property type="entry name" value="Acyl_CoA_acyltransferase"/>
</dbReference>
<name>A0A8X8H2Y6_9RHOB</name>
<evidence type="ECO:0000256" key="2">
    <source>
        <dbReference type="ARBA" id="ARBA00023315"/>
    </source>
</evidence>
<dbReference type="InterPro" id="IPR000182">
    <property type="entry name" value="GNAT_dom"/>
</dbReference>
<dbReference type="Proteomes" id="UP000484076">
    <property type="component" value="Unassembled WGS sequence"/>
</dbReference>
<dbReference type="RefSeq" id="WP_174540036.1">
    <property type="nucleotide sequence ID" value="NZ_WHUT02000018.1"/>
</dbReference>
<dbReference type="PANTHER" id="PTHR43877">
    <property type="entry name" value="AMINOALKYLPHOSPHONATE N-ACETYLTRANSFERASE-RELATED-RELATED"/>
    <property type="match status" value="1"/>
</dbReference>